<dbReference type="CDD" id="cd02440">
    <property type="entry name" value="AdoMet_MTases"/>
    <property type="match status" value="1"/>
</dbReference>
<reference evidence="2" key="1">
    <citation type="submission" date="2020-02" db="EMBL/GenBank/DDBJ databases">
        <authorList>
            <person name="Meier V. D."/>
        </authorList>
    </citation>
    <scope>NUCLEOTIDE SEQUENCE</scope>
    <source>
        <strain evidence="2">AVDCRST_MAG02</strain>
    </source>
</reference>
<accession>A0A6J4QKK2</accession>
<dbReference type="SUPFAM" id="SSF53335">
    <property type="entry name" value="S-adenosyl-L-methionine-dependent methyltransferases"/>
    <property type="match status" value="1"/>
</dbReference>
<dbReference type="Gene3D" id="3.40.50.150">
    <property type="entry name" value="Vaccinia Virus protein VP39"/>
    <property type="match status" value="1"/>
</dbReference>
<gene>
    <name evidence="2" type="ORF">AVDCRST_MAG02-542</name>
</gene>
<sequence>MAGSAESLDPPDESADAVVGTLVLCSVGDQARALAEVLRVLKPGGRYVFVEHVAAPLGTRTRRIQETWTPILRRLPGGCSPNRETRSAIERAGFGAVADERFELPTALGIALPHVAGTAIKR</sequence>
<name>A0A6J4QKK2_9ACTN</name>
<dbReference type="PANTHER" id="PTHR45036">
    <property type="entry name" value="METHYLTRANSFERASE LIKE 7B"/>
    <property type="match status" value="1"/>
</dbReference>
<evidence type="ECO:0000259" key="1">
    <source>
        <dbReference type="Pfam" id="PF08241"/>
    </source>
</evidence>
<dbReference type="InterPro" id="IPR029063">
    <property type="entry name" value="SAM-dependent_MTases_sf"/>
</dbReference>
<dbReference type="GO" id="GO:0008757">
    <property type="term" value="F:S-adenosylmethionine-dependent methyltransferase activity"/>
    <property type="evidence" value="ECO:0007669"/>
    <property type="project" value="InterPro"/>
</dbReference>
<dbReference type="EMBL" id="CADCVH010000017">
    <property type="protein sequence ID" value="CAA9447471.1"/>
    <property type="molecule type" value="Genomic_DNA"/>
</dbReference>
<dbReference type="InterPro" id="IPR013216">
    <property type="entry name" value="Methyltransf_11"/>
</dbReference>
<proteinExistence type="predicted"/>
<protein>
    <recommendedName>
        <fullName evidence="1">Methyltransferase type 11 domain-containing protein</fullName>
    </recommendedName>
</protein>
<dbReference type="PANTHER" id="PTHR45036:SF1">
    <property type="entry name" value="METHYLTRANSFERASE LIKE 7A"/>
    <property type="match status" value="1"/>
</dbReference>
<dbReference type="Pfam" id="PF08241">
    <property type="entry name" value="Methyltransf_11"/>
    <property type="match status" value="1"/>
</dbReference>
<feature type="domain" description="Methyltransferase type 11" evidence="1">
    <location>
        <begin position="3"/>
        <end position="49"/>
    </location>
</feature>
<dbReference type="AlphaFoldDB" id="A0A6J4QKK2"/>
<organism evidence="2">
    <name type="scientific">uncultured Rubrobacteraceae bacterium</name>
    <dbReference type="NCBI Taxonomy" id="349277"/>
    <lineage>
        <taxon>Bacteria</taxon>
        <taxon>Bacillati</taxon>
        <taxon>Actinomycetota</taxon>
        <taxon>Rubrobacteria</taxon>
        <taxon>Rubrobacterales</taxon>
        <taxon>Rubrobacteraceae</taxon>
        <taxon>environmental samples</taxon>
    </lineage>
</organism>
<evidence type="ECO:0000313" key="2">
    <source>
        <dbReference type="EMBL" id="CAA9447471.1"/>
    </source>
</evidence>
<dbReference type="InterPro" id="IPR052356">
    <property type="entry name" value="Thiol_S-MT"/>
</dbReference>